<comment type="subcellular location">
    <subcellularLocation>
        <location evidence="1">Membrane</location>
        <topology evidence="1">Multi-pass membrane protein</topology>
    </subcellularLocation>
</comment>
<keyword evidence="2 5" id="KW-0812">Transmembrane</keyword>
<dbReference type="Pfam" id="PF08551">
    <property type="entry name" value="DUF1751"/>
    <property type="match status" value="1"/>
</dbReference>
<dbReference type="EMBL" id="HE580273">
    <property type="protein sequence ID" value="CCK73396.1"/>
    <property type="molecule type" value="Genomic_DNA"/>
</dbReference>
<dbReference type="PANTHER" id="PTHR13377">
    <property type="entry name" value="PLACENTAL PROTEIN 6"/>
    <property type="match status" value="1"/>
</dbReference>
<keyword evidence="7" id="KW-1185">Reference proteome</keyword>
<dbReference type="InterPro" id="IPR013861">
    <property type="entry name" value="TMEM115/Pdh1/Rbl19"/>
</dbReference>
<feature type="transmembrane region" description="Helical" evidence="5">
    <location>
        <begin position="121"/>
        <end position="144"/>
    </location>
</feature>
<dbReference type="OMA" id="EIHFWEV"/>
<dbReference type="RefSeq" id="XP_003980072.1">
    <property type="nucleotide sequence ID" value="XM_003980023.1"/>
</dbReference>
<dbReference type="AlphaFoldDB" id="J7S4D6"/>
<keyword evidence="4 5" id="KW-0472">Membrane</keyword>
<feature type="transmembrane region" description="Helical" evidence="5">
    <location>
        <begin position="192"/>
        <end position="211"/>
    </location>
</feature>
<organism evidence="6 7">
    <name type="scientific">Naumovozyma dairenensis (strain ATCC 10597 / BCRC 20456 / CBS 421 / NBRC 0211 / NRRL Y-12639)</name>
    <name type="common">Saccharomyces dairenensis</name>
    <dbReference type="NCBI Taxonomy" id="1071378"/>
    <lineage>
        <taxon>Eukaryota</taxon>
        <taxon>Fungi</taxon>
        <taxon>Dikarya</taxon>
        <taxon>Ascomycota</taxon>
        <taxon>Saccharomycotina</taxon>
        <taxon>Saccharomycetes</taxon>
        <taxon>Saccharomycetales</taxon>
        <taxon>Saccharomycetaceae</taxon>
        <taxon>Naumovozyma</taxon>
    </lineage>
</organism>
<dbReference type="GO" id="GO:0005794">
    <property type="term" value="C:Golgi apparatus"/>
    <property type="evidence" value="ECO:0007669"/>
    <property type="project" value="TreeGrafter"/>
</dbReference>
<dbReference type="eggNOG" id="KOG2890">
    <property type="taxonomic scope" value="Eukaryota"/>
</dbReference>
<evidence type="ECO:0000256" key="5">
    <source>
        <dbReference type="SAM" id="Phobius"/>
    </source>
</evidence>
<proteinExistence type="predicted"/>
<evidence type="ECO:0000256" key="3">
    <source>
        <dbReference type="ARBA" id="ARBA00022989"/>
    </source>
</evidence>
<dbReference type="STRING" id="1071378.J7S4D6"/>
<dbReference type="PANTHER" id="PTHR13377:SF3">
    <property type="entry name" value="TRANSMEMBRANE PROTEIN 115"/>
    <property type="match status" value="1"/>
</dbReference>
<evidence type="ECO:0000256" key="1">
    <source>
        <dbReference type="ARBA" id="ARBA00004141"/>
    </source>
</evidence>
<evidence type="ECO:0000313" key="7">
    <source>
        <dbReference type="Proteomes" id="UP000000689"/>
    </source>
</evidence>
<accession>J7S4D6</accession>
<evidence type="ECO:0000313" key="6">
    <source>
        <dbReference type="EMBL" id="CCK73396.1"/>
    </source>
</evidence>
<dbReference type="Proteomes" id="UP000000689">
    <property type="component" value="Chromosome 7"/>
</dbReference>
<feature type="transmembrane region" description="Helical" evidence="5">
    <location>
        <begin position="92"/>
        <end position="109"/>
    </location>
</feature>
<dbReference type="GO" id="GO:0016020">
    <property type="term" value="C:membrane"/>
    <property type="evidence" value="ECO:0007669"/>
    <property type="project" value="UniProtKB-SubCell"/>
</dbReference>
<evidence type="ECO:0008006" key="8">
    <source>
        <dbReference type="Google" id="ProtNLM"/>
    </source>
</evidence>
<name>J7S4D6_NAUDC</name>
<dbReference type="KEGG" id="ndi:NDAI_0G04110"/>
<evidence type="ECO:0000256" key="2">
    <source>
        <dbReference type="ARBA" id="ARBA00022692"/>
    </source>
</evidence>
<gene>
    <name evidence="6" type="primary">NDAI0G04110</name>
    <name evidence="6" type="ordered locus">NDAI_0G04110</name>
</gene>
<sequence>MRYSSDFIEVNIPRSLLRINEIPTATRILLLAYIFNTSCLFYIRNSTYYSLLASDASLKYSEVICPFLQLVPEKLAEYPLSIVFSNFVDTELWKILVNLVNIIIGGTFIEKNWNSSREVLIFTIVIGSITNISVVLCTFLFSQFFSGLNMKVPIDGNYTIIVGFPIIYKQLLPETTILNIKSPKIIAKNFRFKLLPIFTLCLLTGMQLIWFHHIAQLLSIWVTFFSCWIYLRFFQTLPFNENTIIGDASDTFQLIYFFPDIIKPVLKPIFDSVYNILCVKLKVIKPFEVIDIDKGNDIASQRGAKKIDATVEDRRRELALMVLQERIV</sequence>
<keyword evidence="3 5" id="KW-1133">Transmembrane helix</keyword>
<dbReference type="GO" id="GO:0006890">
    <property type="term" value="P:retrograde vesicle-mediated transport, Golgi to endoplasmic reticulum"/>
    <property type="evidence" value="ECO:0007669"/>
    <property type="project" value="InterPro"/>
</dbReference>
<protein>
    <recommendedName>
        <fullName evidence="8">Peptidase S54 rhomboid domain-containing protein</fullName>
    </recommendedName>
</protein>
<dbReference type="OrthoDB" id="73612at2759"/>
<evidence type="ECO:0000256" key="4">
    <source>
        <dbReference type="ARBA" id="ARBA00023136"/>
    </source>
</evidence>
<reference evidence="6 7" key="1">
    <citation type="journal article" date="2011" name="Proc. Natl. Acad. Sci. U.S.A.">
        <title>Evolutionary erosion of yeast sex chromosomes by mating-type switching accidents.</title>
        <authorList>
            <person name="Gordon J.L."/>
            <person name="Armisen D."/>
            <person name="Proux-Wera E."/>
            <person name="Oheigeartaigh S.S."/>
            <person name="Byrne K.P."/>
            <person name="Wolfe K.H."/>
        </authorList>
    </citation>
    <scope>NUCLEOTIDE SEQUENCE [LARGE SCALE GENOMIC DNA]</scope>
    <source>
        <strain evidence="7">ATCC 10597 / BCRC 20456 / CBS 421 / NBRC 0211 / NRRL Y-12639</strain>
    </source>
</reference>
<dbReference type="HOGENOM" id="CLU_043563_1_0_1"/>
<dbReference type="SMART" id="SM01160">
    <property type="entry name" value="DUF1751"/>
    <property type="match status" value="1"/>
</dbReference>
<dbReference type="GeneID" id="13926876"/>
<feature type="transmembrane region" description="Helical" evidence="5">
    <location>
        <begin position="217"/>
        <end position="234"/>
    </location>
</feature>